<evidence type="ECO:0000256" key="3">
    <source>
        <dbReference type="ARBA" id="ARBA00023180"/>
    </source>
</evidence>
<dbReference type="FunFam" id="2.60.40.1930:FF:000001">
    <property type="entry name" value="CD109 isoform 3"/>
    <property type="match status" value="1"/>
</dbReference>
<dbReference type="EMBL" id="JAODUO010000361">
    <property type="protein sequence ID" value="KAK2182228.1"/>
    <property type="molecule type" value="Genomic_DNA"/>
</dbReference>
<feature type="domain" description="Macroglobulin" evidence="5">
    <location>
        <begin position="155"/>
        <end position="247"/>
    </location>
</feature>
<reference evidence="8" key="1">
    <citation type="journal article" date="2023" name="Mol. Biol. Evol.">
        <title>Third-Generation Sequencing Reveals the Adaptive Role of the Epigenome in Three Deep-Sea Polychaetes.</title>
        <authorList>
            <person name="Perez M."/>
            <person name="Aroh O."/>
            <person name="Sun Y."/>
            <person name="Lan Y."/>
            <person name="Juniper S.K."/>
            <person name="Young C.R."/>
            <person name="Angers B."/>
            <person name="Qian P.Y."/>
        </authorList>
    </citation>
    <scope>NUCLEOTIDE SEQUENCE</scope>
    <source>
        <strain evidence="8">R07B-5</strain>
    </source>
</reference>
<feature type="chain" id="PRO_5042177814" evidence="4">
    <location>
        <begin position="25"/>
        <end position="524"/>
    </location>
</feature>
<feature type="signal peptide" evidence="4">
    <location>
        <begin position="1"/>
        <end position="24"/>
    </location>
</feature>
<dbReference type="InterPro" id="IPR002890">
    <property type="entry name" value="MG2"/>
</dbReference>
<protein>
    <submittedName>
        <fullName evidence="8">Uncharacterized protein</fullName>
    </submittedName>
</protein>
<dbReference type="InterPro" id="IPR040839">
    <property type="entry name" value="MG4"/>
</dbReference>
<evidence type="ECO:0000259" key="6">
    <source>
        <dbReference type="Pfam" id="PF17789"/>
    </source>
</evidence>
<evidence type="ECO:0000259" key="7">
    <source>
        <dbReference type="Pfam" id="PF17791"/>
    </source>
</evidence>
<feature type="domain" description="Macroglobulin" evidence="6">
    <location>
        <begin position="391"/>
        <end position="482"/>
    </location>
</feature>
<keyword evidence="9" id="KW-1185">Reference proteome</keyword>
<comment type="caution">
    <text evidence="8">The sequence shown here is derived from an EMBL/GenBank/DDBJ whole genome shotgun (WGS) entry which is preliminary data.</text>
</comment>
<dbReference type="GO" id="GO:0004866">
    <property type="term" value="F:endopeptidase inhibitor activity"/>
    <property type="evidence" value="ECO:0007669"/>
    <property type="project" value="InterPro"/>
</dbReference>
<evidence type="ECO:0000259" key="5">
    <source>
        <dbReference type="Pfam" id="PF01835"/>
    </source>
</evidence>
<evidence type="ECO:0000313" key="8">
    <source>
        <dbReference type="EMBL" id="KAK2182228.1"/>
    </source>
</evidence>
<proteinExistence type="predicted"/>
<dbReference type="InterPro" id="IPR041555">
    <property type="entry name" value="MG3"/>
</dbReference>
<dbReference type="PANTHER" id="PTHR11412">
    <property type="entry name" value="MACROGLOBULIN / COMPLEMENT"/>
    <property type="match status" value="1"/>
</dbReference>
<keyword evidence="2" id="KW-0882">Thioester bond</keyword>
<dbReference type="Pfam" id="PF17789">
    <property type="entry name" value="MG4"/>
    <property type="match status" value="1"/>
</dbReference>
<gene>
    <name evidence="8" type="ORF">NP493_362g02135</name>
</gene>
<dbReference type="PANTHER" id="PTHR11412:SF136">
    <property type="entry name" value="CD109 ANTIGEN"/>
    <property type="match status" value="1"/>
</dbReference>
<dbReference type="Pfam" id="PF17791">
    <property type="entry name" value="MG3"/>
    <property type="match status" value="1"/>
</dbReference>
<dbReference type="InterPro" id="IPR013783">
    <property type="entry name" value="Ig-like_fold"/>
</dbReference>
<dbReference type="Proteomes" id="UP001209878">
    <property type="component" value="Unassembled WGS sequence"/>
</dbReference>
<dbReference type="Gene3D" id="2.60.40.10">
    <property type="entry name" value="Immunoglobulins"/>
    <property type="match status" value="1"/>
</dbReference>
<sequence>MARWTAGMAVSSLLVGLFVMSARSATAPGTAGTTDKPKELELPNGKYLILYPKSMRAGQVFSLSIQVFDLVKKFGVTASLTASDGDPSVDEKSVDFETGTHNATINLEVPEGSDVTSYMLTVQGYSKNDDGHPAENGLKFEKQKRIKVHGKGLSIFIQTDKAIYKPSQTVHFRVMAVYPNLKPYLGKLDIELMDADGNKIKQFKGEQNVEHNGVITKELQLTDQPVLGDWKINVQVLGSQQDKSFTVAEYVLPKFEVKIDAPSFFFYRDTLLTFNVGAKYTYGKKVKGTAEIVVNLSYKSYELNKRKIPQHKITVDNFDGSTTVKLTQEELFALILPPSRGGSTVIPLDVLKYKKIQISANVTEGVSGIKLSAVDTTVPVETQHHQLKFLAATPSSFKPGLTYVGFVQLSRMDDSPPLPADLIDNNGEAKRLKMDFQGTVSDPKYTAKKNLNESFTIMPSGLVRFFINVPEGFTRLDITATFGFVSETKYGVKKFKSKSDVGIQVALSGLEGGAAVKMRPQTFL</sequence>
<organism evidence="8 9">
    <name type="scientific">Ridgeia piscesae</name>
    <name type="common">Tubeworm</name>
    <dbReference type="NCBI Taxonomy" id="27915"/>
    <lineage>
        <taxon>Eukaryota</taxon>
        <taxon>Metazoa</taxon>
        <taxon>Spiralia</taxon>
        <taxon>Lophotrochozoa</taxon>
        <taxon>Annelida</taxon>
        <taxon>Polychaeta</taxon>
        <taxon>Sedentaria</taxon>
        <taxon>Canalipalpata</taxon>
        <taxon>Sabellida</taxon>
        <taxon>Siboglinidae</taxon>
        <taxon>Ridgeia</taxon>
    </lineage>
</organism>
<keyword evidence="3" id="KW-0325">Glycoprotein</keyword>
<dbReference type="AlphaFoldDB" id="A0AAD9NVC8"/>
<evidence type="ECO:0000256" key="4">
    <source>
        <dbReference type="SAM" id="SignalP"/>
    </source>
</evidence>
<feature type="domain" description="Macroglobulin" evidence="7">
    <location>
        <begin position="249"/>
        <end position="330"/>
    </location>
</feature>
<name>A0AAD9NVC8_RIDPI</name>
<evidence type="ECO:0000256" key="1">
    <source>
        <dbReference type="ARBA" id="ARBA00022729"/>
    </source>
</evidence>
<dbReference type="Pfam" id="PF01835">
    <property type="entry name" value="MG2"/>
    <property type="match status" value="1"/>
</dbReference>
<accession>A0AAD9NVC8</accession>
<dbReference type="InterPro" id="IPR050473">
    <property type="entry name" value="A2M/Complement_sys"/>
</dbReference>
<keyword evidence="1 4" id="KW-0732">Signal</keyword>
<dbReference type="Gene3D" id="2.60.40.1930">
    <property type="match status" value="1"/>
</dbReference>
<dbReference type="Gene3D" id="2.60.40.1940">
    <property type="match status" value="1"/>
</dbReference>
<evidence type="ECO:0000256" key="2">
    <source>
        <dbReference type="ARBA" id="ARBA00022966"/>
    </source>
</evidence>
<evidence type="ECO:0000313" key="9">
    <source>
        <dbReference type="Proteomes" id="UP001209878"/>
    </source>
</evidence>